<gene>
    <name evidence="3" type="ORF">CLV91_2698</name>
</gene>
<feature type="signal peptide" evidence="1">
    <location>
        <begin position="1"/>
        <end position="23"/>
    </location>
</feature>
<feature type="chain" id="PRO_5019842829" evidence="1">
    <location>
        <begin position="24"/>
        <end position="263"/>
    </location>
</feature>
<evidence type="ECO:0000313" key="4">
    <source>
        <dbReference type="Proteomes" id="UP000269412"/>
    </source>
</evidence>
<dbReference type="Proteomes" id="UP000269412">
    <property type="component" value="Unassembled WGS sequence"/>
</dbReference>
<protein>
    <submittedName>
        <fullName evidence="3">Uncharacterized protein DUF547</fullName>
    </submittedName>
</protein>
<dbReference type="PANTHER" id="PTHR46361">
    <property type="entry name" value="ELECTRON CARRIER/ PROTEIN DISULFIDE OXIDOREDUCTASE"/>
    <property type="match status" value="1"/>
</dbReference>
<organism evidence="3 4">
    <name type="scientific">Maribacter vaceletii</name>
    <dbReference type="NCBI Taxonomy" id="1206816"/>
    <lineage>
        <taxon>Bacteria</taxon>
        <taxon>Pseudomonadati</taxon>
        <taxon>Bacteroidota</taxon>
        <taxon>Flavobacteriia</taxon>
        <taxon>Flavobacteriales</taxon>
        <taxon>Flavobacteriaceae</taxon>
        <taxon>Maribacter</taxon>
    </lineage>
</organism>
<feature type="domain" description="DUF547" evidence="2">
    <location>
        <begin position="72"/>
        <end position="196"/>
    </location>
</feature>
<dbReference type="PANTHER" id="PTHR46361:SF3">
    <property type="entry name" value="ELECTRON CARRIER_ PROTEIN DISULFIDE OXIDOREDUCTASE"/>
    <property type="match status" value="1"/>
</dbReference>
<evidence type="ECO:0000256" key="1">
    <source>
        <dbReference type="SAM" id="SignalP"/>
    </source>
</evidence>
<proteinExistence type="predicted"/>
<keyword evidence="4" id="KW-1185">Reference proteome</keyword>
<keyword evidence="1" id="KW-0732">Signal</keyword>
<dbReference type="AlphaFoldDB" id="A0A495DWF1"/>
<dbReference type="Pfam" id="PF04784">
    <property type="entry name" value="DUF547"/>
    <property type="match status" value="1"/>
</dbReference>
<comment type="caution">
    <text evidence="3">The sequence shown here is derived from an EMBL/GenBank/DDBJ whole genome shotgun (WGS) entry which is preliminary data.</text>
</comment>
<evidence type="ECO:0000259" key="2">
    <source>
        <dbReference type="Pfam" id="PF04784"/>
    </source>
</evidence>
<accession>A0A495DWF1</accession>
<dbReference type="InterPro" id="IPR006869">
    <property type="entry name" value="DUF547"/>
</dbReference>
<name>A0A495DWF1_9FLAO</name>
<dbReference type="EMBL" id="RBIQ01000010">
    <property type="protein sequence ID" value="RKR07937.1"/>
    <property type="molecule type" value="Genomic_DNA"/>
</dbReference>
<sequence>MNKLQSKLLLLFLTIFCFYTSEASKVNTGIVKVDYNKLSEEFLNCVKEKGNTEEIRKELAELSLDDLEKGLLTDEQKLAFWLNIYNGYIQVILSEKPDLYKDRSAFFKKEQIPIAGSILSFEKIEHGIIRKSQWPLGLGYVRKWFPDKLERKLRVKKRDFRIHFALNCGAKDCPPVTIYTTERINEQLNTGTKHFLKSMSSYNEELNTVTVTSLFSWFRGDFGGKSGAKKILKENNIIPTTKGVEIIYKNYDWTLYLNNFIAL</sequence>
<reference evidence="3 4" key="1">
    <citation type="submission" date="2018-10" db="EMBL/GenBank/DDBJ databases">
        <title>Genomic Encyclopedia of Archaeal and Bacterial Type Strains, Phase II (KMG-II): from individual species to whole genera.</title>
        <authorList>
            <person name="Goeker M."/>
        </authorList>
    </citation>
    <scope>NUCLEOTIDE SEQUENCE [LARGE SCALE GENOMIC DNA]</scope>
    <source>
        <strain evidence="3 4">DSM 25230</strain>
    </source>
</reference>
<evidence type="ECO:0000313" key="3">
    <source>
        <dbReference type="EMBL" id="RKR07937.1"/>
    </source>
</evidence>
<dbReference type="OrthoDB" id="526867at2"/>
<dbReference type="RefSeq" id="WP_121068709.1">
    <property type="nucleotide sequence ID" value="NZ_RBIQ01000010.1"/>
</dbReference>